<dbReference type="PIRSF" id="PIRSF006603">
    <property type="entry name" value="DinF"/>
    <property type="match status" value="1"/>
</dbReference>
<dbReference type="AlphaFoldDB" id="A0A388TCA8"/>
<gene>
    <name evidence="14" type="ORF">NO1_0795</name>
</gene>
<protein>
    <recommendedName>
        <fullName evidence="4">Probable multidrug resistance protein NorM</fullName>
    </recommendedName>
    <alternativeName>
        <fullName evidence="12">Multidrug-efflux transporter</fullName>
    </alternativeName>
</protein>
<evidence type="ECO:0000256" key="5">
    <source>
        <dbReference type="ARBA" id="ARBA00022448"/>
    </source>
</evidence>
<evidence type="ECO:0000256" key="9">
    <source>
        <dbReference type="ARBA" id="ARBA00022989"/>
    </source>
</evidence>
<keyword evidence="9 13" id="KW-1133">Transmembrane helix</keyword>
<keyword evidence="11 13" id="KW-0472">Membrane</keyword>
<dbReference type="InterPro" id="IPR048279">
    <property type="entry name" value="MdtK-like"/>
</dbReference>
<keyword evidence="7" id="KW-1003">Cell membrane</keyword>
<keyword evidence="10" id="KW-0406">Ion transport</keyword>
<dbReference type="InterPro" id="IPR002528">
    <property type="entry name" value="MATE_fam"/>
</dbReference>
<dbReference type="PANTHER" id="PTHR43298:SF2">
    <property type="entry name" value="FMN_FAD EXPORTER YEEO-RELATED"/>
    <property type="match status" value="1"/>
</dbReference>
<feature type="transmembrane region" description="Helical" evidence="13">
    <location>
        <begin position="330"/>
        <end position="352"/>
    </location>
</feature>
<organism evidence="14 15">
    <name type="scientific">Termititenax aidoneus</name>
    <dbReference type="NCBI Taxonomy" id="2218524"/>
    <lineage>
        <taxon>Bacteria</taxon>
        <taxon>Bacillati</taxon>
        <taxon>Candidatus Margulisiibacteriota</taxon>
        <taxon>Candidatus Termititenacia</taxon>
        <taxon>Candidatus Termititenacales</taxon>
        <taxon>Candidatus Termititenacaceae</taxon>
        <taxon>Candidatus Termititenax</taxon>
    </lineage>
</organism>
<evidence type="ECO:0000256" key="7">
    <source>
        <dbReference type="ARBA" id="ARBA00022475"/>
    </source>
</evidence>
<keyword evidence="5" id="KW-0813">Transport</keyword>
<dbReference type="EMBL" id="BGZN01000010">
    <property type="protein sequence ID" value="GBR73406.1"/>
    <property type="molecule type" value="Genomic_DNA"/>
</dbReference>
<dbReference type="Pfam" id="PF01554">
    <property type="entry name" value="MatE"/>
    <property type="match status" value="2"/>
</dbReference>
<dbReference type="GO" id="GO:0005886">
    <property type="term" value="C:plasma membrane"/>
    <property type="evidence" value="ECO:0007669"/>
    <property type="project" value="UniProtKB-SubCell"/>
</dbReference>
<feature type="transmembrane region" description="Helical" evidence="13">
    <location>
        <begin position="372"/>
        <end position="396"/>
    </location>
</feature>
<dbReference type="Proteomes" id="UP000269352">
    <property type="component" value="Unassembled WGS sequence"/>
</dbReference>
<feature type="transmembrane region" description="Helical" evidence="13">
    <location>
        <begin position="298"/>
        <end position="318"/>
    </location>
</feature>
<feature type="transmembrane region" description="Helical" evidence="13">
    <location>
        <begin position="408"/>
        <end position="429"/>
    </location>
</feature>
<evidence type="ECO:0000256" key="8">
    <source>
        <dbReference type="ARBA" id="ARBA00022692"/>
    </source>
</evidence>
<dbReference type="NCBIfam" id="TIGR00797">
    <property type="entry name" value="matE"/>
    <property type="match status" value="1"/>
</dbReference>
<feature type="transmembrane region" description="Helical" evidence="13">
    <location>
        <begin position="204"/>
        <end position="226"/>
    </location>
</feature>
<evidence type="ECO:0000256" key="1">
    <source>
        <dbReference type="ARBA" id="ARBA00003408"/>
    </source>
</evidence>
<evidence type="ECO:0000256" key="13">
    <source>
        <dbReference type="SAM" id="Phobius"/>
    </source>
</evidence>
<keyword evidence="6" id="KW-0050">Antiport</keyword>
<evidence type="ECO:0000256" key="6">
    <source>
        <dbReference type="ARBA" id="ARBA00022449"/>
    </source>
</evidence>
<comment type="function">
    <text evidence="1">Multidrug efflux pump.</text>
</comment>
<proteinExistence type="inferred from homology"/>
<feature type="transmembrane region" description="Helical" evidence="13">
    <location>
        <begin position="435"/>
        <end position="452"/>
    </location>
</feature>
<evidence type="ECO:0000256" key="11">
    <source>
        <dbReference type="ARBA" id="ARBA00023136"/>
    </source>
</evidence>
<sequence length="461" mass="49865">MTETIEINEALPQQNKMGTQPINRLLLGMALPMMFAMFVQSLYNIVDRIFVARLGEDAFAAVSLTFPAQMLMLQVAVGIGVGINALLSKSLGERDFAQVNKSAQNGLFLAGLAAVIFMVFGGWGTEIYFRSQNVSGALLQYGQEYLSLVCLFSATLVGQVVLERLLMSTGKAFYQMISQIVGAVVNIILDPIMIFGLLGCPAMGVKGAAVATVLGEGSACALALYFNLTKNKEINFSFRGFRPDPAVIRKICTVGVPAILMGTLLSLTVYGQNRILMGMAEASTAVAVLGAYFGLESFVFMPVFGLNNALIPIVAYNFGAKNKRRMLRVLKLGCLYALGIMLLGTLLFQFFAEKLLLIFNATEQMLLIGAPAFRIVSGAYVFFALGIILNSVFQALGHGLESFLATACRLGVLLLSVWLLSLTGVLALVWWSSPISGVAALLFSLFLFARIYEKQIKPLPD</sequence>
<feature type="transmembrane region" description="Helical" evidence="13">
    <location>
        <begin position="247"/>
        <end position="270"/>
    </location>
</feature>
<keyword evidence="8 13" id="KW-0812">Transmembrane</keyword>
<accession>A0A388TCA8</accession>
<feature type="transmembrane region" description="Helical" evidence="13">
    <location>
        <begin position="107"/>
        <end position="125"/>
    </location>
</feature>
<evidence type="ECO:0000313" key="14">
    <source>
        <dbReference type="EMBL" id="GBR73406.1"/>
    </source>
</evidence>
<dbReference type="PANTHER" id="PTHR43298">
    <property type="entry name" value="MULTIDRUG RESISTANCE PROTEIN NORM-RELATED"/>
    <property type="match status" value="1"/>
</dbReference>
<comment type="subcellular location">
    <subcellularLocation>
        <location evidence="2">Cell membrane</location>
        <topology evidence="2">Multi-pass membrane protein</topology>
    </subcellularLocation>
</comment>
<feature type="transmembrane region" description="Helical" evidence="13">
    <location>
        <begin position="66"/>
        <end position="87"/>
    </location>
</feature>
<dbReference type="GO" id="GO:0015297">
    <property type="term" value="F:antiporter activity"/>
    <property type="evidence" value="ECO:0007669"/>
    <property type="project" value="UniProtKB-KW"/>
</dbReference>
<keyword evidence="15" id="KW-1185">Reference proteome</keyword>
<dbReference type="GO" id="GO:0042910">
    <property type="term" value="F:xenobiotic transmembrane transporter activity"/>
    <property type="evidence" value="ECO:0007669"/>
    <property type="project" value="InterPro"/>
</dbReference>
<evidence type="ECO:0000313" key="15">
    <source>
        <dbReference type="Proteomes" id="UP000269352"/>
    </source>
</evidence>
<dbReference type="InterPro" id="IPR050222">
    <property type="entry name" value="MATE_MdtK"/>
</dbReference>
<feature type="transmembrane region" description="Helical" evidence="13">
    <location>
        <begin position="145"/>
        <end position="162"/>
    </location>
</feature>
<reference evidence="14 15" key="1">
    <citation type="journal article" date="2019" name="ISME J.">
        <title>Genome analyses of uncultured TG2/ZB3 bacteria in 'Margulisbacteria' specifically attached to ectosymbiotic spirochetes of protists in the termite gut.</title>
        <authorList>
            <person name="Utami Y.D."/>
            <person name="Kuwahara H."/>
            <person name="Igai K."/>
            <person name="Murakami T."/>
            <person name="Sugaya K."/>
            <person name="Morikawa T."/>
            <person name="Nagura Y."/>
            <person name="Yuki M."/>
            <person name="Deevong P."/>
            <person name="Inoue T."/>
            <person name="Kihara K."/>
            <person name="Lo N."/>
            <person name="Yamada A."/>
            <person name="Ohkuma M."/>
            <person name="Hongoh Y."/>
        </authorList>
    </citation>
    <scope>NUCLEOTIDE SEQUENCE [LARGE SCALE GENOMIC DNA]</scope>
    <source>
        <strain evidence="14">NkOx7-01</strain>
    </source>
</reference>
<evidence type="ECO:0000256" key="2">
    <source>
        <dbReference type="ARBA" id="ARBA00004651"/>
    </source>
</evidence>
<evidence type="ECO:0000256" key="10">
    <source>
        <dbReference type="ARBA" id="ARBA00023065"/>
    </source>
</evidence>
<evidence type="ECO:0000256" key="3">
    <source>
        <dbReference type="ARBA" id="ARBA00010199"/>
    </source>
</evidence>
<dbReference type="GO" id="GO:0006811">
    <property type="term" value="P:monoatomic ion transport"/>
    <property type="evidence" value="ECO:0007669"/>
    <property type="project" value="UniProtKB-KW"/>
</dbReference>
<feature type="transmembrane region" description="Helical" evidence="13">
    <location>
        <begin position="174"/>
        <end position="198"/>
    </location>
</feature>
<comment type="caution">
    <text evidence="14">The sequence shown here is derived from an EMBL/GenBank/DDBJ whole genome shotgun (WGS) entry which is preliminary data.</text>
</comment>
<feature type="transmembrane region" description="Helical" evidence="13">
    <location>
        <begin position="25"/>
        <end position="46"/>
    </location>
</feature>
<name>A0A388TCA8_TERA1</name>
<evidence type="ECO:0000256" key="12">
    <source>
        <dbReference type="ARBA" id="ARBA00031636"/>
    </source>
</evidence>
<comment type="similarity">
    <text evidence="3">Belongs to the multi antimicrobial extrusion (MATE) (TC 2.A.66.1) family.</text>
</comment>
<evidence type="ECO:0000256" key="4">
    <source>
        <dbReference type="ARBA" id="ARBA00020268"/>
    </source>
</evidence>